<comment type="catalytic activity">
    <reaction evidence="7">
        <text>pyridoxamine 5'-phosphate + O2 + H2O = pyridoxal 5'-phosphate + H2O2 + NH4(+)</text>
        <dbReference type="Rhea" id="RHEA:15817"/>
        <dbReference type="ChEBI" id="CHEBI:15377"/>
        <dbReference type="ChEBI" id="CHEBI:15379"/>
        <dbReference type="ChEBI" id="CHEBI:16240"/>
        <dbReference type="ChEBI" id="CHEBI:28938"/>
        <dbReference type="ChEBI" id="CHEBI:58451"/>
        <dbReference type="ChEBI" id="CHEBI:597326"/>
        <dbReference type="EC" id="1.4.3.5"/>
    </reaction>
</comment>
<dbReference type="Pfam" id="PF01243">
    <property type="entry name" value="PNPOx_N"/>
    <property type="match status" value="1"/>
</dbReference>
<dbReference type="PROSITE" id="PS01064">
    <property type="entry name" value="PYRIDOX_OXIDASE"/>
    <property type="match status" value="1"/>
</dbReference>
<dbReference type="UniPathway" id="UPA01068">
    <property type="reaction ID" value="UER00304"/>
</dbReference>
<dbReference type="InterPro" id="IPR000659">
    <property type="entry name" value="Pyridox_Oxase"/>
</dbReference>
<comment type="pathway">
    <text evidence="7">Cofactor metabolism; pyridoxal 5'-phosphate salvage; pyridoxal 5'-phosphate from pyridoxine 5'-phosphate: step 1/1.</text>
</comment>
<dbReference type="SUPFAM" id="SSF50475">
    <property type="entry name" value="FMN-binding split barrel"/>
    <property type="match status" value="1"/>
</dbReference>
<dbReference type="AlphaFoldDB" id="A0A5M4F9G2"/>
<evidence type="ECO:0000256" key="4">
    <source>
        <dbReference type="ARBA" id="ARBA00022643"/>
    </source>
</evidence>
<dbReference type="PANTHER" id="PTHR10851">
    <property type="entry name" value="PYRIDOXINE-5-PHOSPHATE OXIDASE"/>
    <property type="match status" value="1"/>
</dbReference>
<protein>
    <recommendedName>
        <fullName evidence="7">Pyridoxine/pyridoxamine 5'-phosphate oxidase</fullName>
        <ecNumber evidence="7">1.4.3.5</ecNumber>
    </recommendedName>
    <alternativeName>
        <fullName evidence="7">PNP/PMP oxidase</fullName>
        <shortName evidence="7">PNPOx</shortName>
    </alternativeName>
    <alternativeName>
        <fullName evidence="7">Pyridoxal 5'-phosphate synthase</fullName>
    </alternativeName>
</protein>
<dbReference type="NCBIfam" id="TIGR00558">
    <property type="entry name" value="pdxH"/>
    <property type="match status" value="1"/>
</dbReference>
<dbReference type="InterPro" id="IPR019576">
    <property type="entry name" value="Pyridoxamine_oxidase_dimer_C"/>
</dbReference>
<comment type="function">
    <text evidence="7">Catalyzes the oxidation of either pyridoxine 5'-phosphate (PNP) or pyridoxamine 5'-phosphate (PMP) into pyridoxal 5'-phosphate (PLP).</text>
</comment>
<feature type="binding site" evidence="7 8">
    <location>
        <position position="68"/>
    </location>
    <ligand>
        <name>substrate</name>
    </ligand>
</feature>
<feature type="binding site" evidence="7 9">
    <location>
        <begin position="142"/>
        <end position="143"/>
    </location>
    <ligand>
        <name>FMN</name>
        <dbReference type="ChEBI" id="CHEBI:58210"/>
    </ligand>
</feature>
<keyword evidence="4 7" id="KW-0288">FMN</keyword>
<comment type="cofactor">
    <cofactor evidence="7 9">
        <name>FMN</name>
        <dbReference type="ChEBI" id="CHEBI:58210"/>
    </cofactor>
    <text evidence="7 9">Binds 1 FMN per subunit.</text>
</comment>
<dbReference type="EMBL" id="SDPQ02000004">
    <property type="protein sequence ID" value="KAA1394405.1"/>
    <property type="molecule type" value="Genomic_DNA"/>
</dbReference>
<feature type="domain" description="Pyridoxine 5'-phosphate oxidase dimerisation C-terminal" evidence="11">
    <location>
        <begin position="174"/>
        <end position="214"/>
    </location>
</feature>
<evidence type="ECO:0000256" key="2">
    <source>
        <dbReference type="ARBA" id="ARBA00011738"/>
    </source>
</evidence>
<feature type="binding site" evidence="7 9">
    <location>
        <position position="197"/>
    </location>
    <ligand>
        <name>FMN</name>
        <dbReference type="ChEBI" id="CHEBI:58210"/>
    </ligand>
</feature>
<evidence type="ECO:0000259" key="10">
    <source>
        <dbReference type="Pfam" id="PF01243"/>
    </source>
</evidence>
<feature type="binding site" evidence="7 9">
    <location>
        <position position="85"/>
    </location>
    <ligand>
        <name>FMN</name>
        <dbReference type="ChEBI" id="CHEBI:58210"/>
    </ligand>
</feature>
<feature type="binding site" evidence="7 8">
    <location>
        <position position="133"/>
    </location>
    <ligand>
        <name>substrate</name>
    </ligand>
</feature>
<sequence>METPDLARMREEYAREGLDEATAGDDPLALLGRWLNEAIDAGVHEPNAMALATATADGRPSTRIVLLKGLDDRGLTFFTGYESRKGAELEANPWAAAVMLWHPLQRQVRVEGRVTRIDEAESDAYFQSRPRGSQIGAVASPQSRTIASREVLERRVAEVERVFEGQEVVRPPVWGGYRIALDSVEFWQGRQSRLHDRIRYLRQGDGWRRDRLAP</sequence>
<feature type="binding site" evidence="7 8">
    <location>
        <position position="129"/>
    </location>
    <ligand>
        <name>substrate</name>
    </ligand>
</feature>
<reference evidence="12" key="1">
    <citation type="submission" date="2019-09" db="EMBL/GenBank/DDBJ databases">
        <authorList>
            <person name="Li J."/>
        </authorList>
    </citation>
    <scope>NUCLEOTIDE SEQUENCE [LARGE SCALE GENOMIC DNA]</scope>
    <source>
        <strain evidence="12">JCM 14732</strain>
    </source>
</reference>
<feature type="binding site" evidence="7 9">
    <location>
        <position position="187"/>
    </location>
    <ligand>
        <name>FMN</name>
        <dbReference type="ChEBI" id="CHEBI:58210"/>
    </ligand>
</feature>
<evidence type="ECO:0000313" key="12">
    <source>
        <dbReference type="EMBL" id="KAA1394405.1"/>
    </source>
</evidence>
<feature type="binding site" evidence="7 9">
    <location>
        <position position="107"/>
    </location>
    <ligand>
        <name>FMN</name>
        <dbReference type="ChEBI" id="CHEBI:58210"/>
    </ligand>
</feature>
<proteinExistence type="inferred from homology"/>
<accession>A0A5M4F9G2</accession>
<keyword evidence="6 7" id="KW-0664">Pyridoxine biosynthesis</keyword>
<comment type="similarity">
    <text evidence="1 7">Belongs to the pyridoxamine 5'-phosphate oxidase family.</text>
</comment>
<dbReference type="InterPro" id="IPR012349">
    <property type="entry name" value="Split_barrel_FMN-bd"/>
</dbReference>
<feature type="domain" description="Pyridoxamine 5'-phosphate oxidase N-terminal" evidence="10">
    <location>
        <begin position="35"/>
        <end position="162"/>
    </location>
</feature>
<evidence type="ECO:0000256" key="8">
    <source>
        <dbReference type="PIRSR" id="PIRSR000190-1"/>
    </source>
</evidence>
<dbReference type="NCBIfam" id="NF004231">
    <property type="entry name" value="PRK05679.1"/>
    <property type="match status" value="1"/>
</dbReference>
<dbReference type="Gene3D" id="2.30.110.10">
    <property type="entry name" value="Electron Transport, Fmn-binding Protein, Chain A"/>
    <property type="match status" value="1"/>
</dbReference>
<dbReference type="GO" id="GO:0008615">
    <property type="term" value="P:pyridoxine biosynthetic process"/>
    <property type="evidence" value="ECO:0007669"/>
    <property type="project" value="UniProtKB-UniRule"/>
</dbReference>
<dbReference type="InterPro" id="IPR011576">
    <property type="entry name" value="Pyridox_Oxase_N"/>
</dbReference>
<name>A0A5M4F9G2_9ACTN</name>
<comment type="caution">
    <text evidence="12">The sequence shown here is derived from an EMBL/GenBank/DDBJ whole genome shotgun (WGS) entry which is preliminary data.</text>
</comment>
<dbReference type="GO" id="GO:0010181">
    <property type="term" value="F:FMN binding"/>
    <property type="evidence" value="ECO:0007669"/>
    <property type="project" value="UniProtKB-UniRule"/>
</dbReference>
<dbReference type="InterPro" id="IPR019740">
    <property type="entry name" value="Pyridox_Oxase_CS"/>
</dbReference>
<feature type="binding site" evidence="7 9">
    <location>
        <position position="84"/>
    </location>
    <ligand>
        <name>FMN</name>
        <dbReference type="ChEBI" id="CHEBI:58210"/>
    </ligand>
</feature>
<feature type="binding site" evidence="7 9">
    <location>
        <begin position="63"/>
        <end position="68"/>
    </location>
    <ligand>
        <name>FMN</name>
        <dbReference type="ChEBI" id="CHEBI:58210"/>
    </ligand>
</feature>
<evidence type="ECO:0000313" key="13">
    <source>
        <dbReference type="Proteomes" id="UP000380867"/>
    </source>
</evidence>
<dbReference type="EC" id="1.4.3.5" evidence="7"/>
<evidence type="ECO:0000256" key="3">
    <source>
        <dbReference type="ARBA" id="ARBA00022630"/>
    </source>
</evidence>
<dbReference type="RefSeq" id="WP_149691011.1">
    <property type="nucleotide sequence ID" value="NZ_SDPQ02000004.1"/>
</dbReference>
<dbReference type="Proteomes" id="UP000380867">
    <property type="component" value="Unassembled WGS sequence"/>
</dbReference>
<dbReference type="PANTHER" id="PTHR10851:SF0">
    <property type="entry name" value="PYRIDOXINE-5'-PHOSPHATE OXIDASE"/>
    <property type="match status" value="1"/>
</dbReference>
<comment type="catalytic activity">
    <reaction evidence="7">
        <text>pyridoxine 5'-phosphate + O2 = pyridoxal 5'-phosphate + H2O2</text>
        <dbReference type="Rhea" id="RHEA:15149"/>
        <dbReference type="ChEBI" id="CHEBI:15379"/>
        <dbReference type="ChEBI" id="CHEBI:16240"/>
        <dbReference type="ChEBI" id="CHEBI:58589"/>
        <dbReference type="ChEBI" id="CHEBI:597326"/>
        <dbReference type="EC" id="1.4.3.5"/>
    </reaction>
</comment>
<evidence type="ECO:0000256" key="6">
    <source>
        <dbReference type="ARBA" id="ARBA00023096"/>
    </source>
</evidence>
<keyword evidence="3 7" id="KW-0285">Flavoprotein</keyword>
<evidence type="ECO:0000256" key="9">
    <source>
        <dbReference type="PIRSR" id="PIRSR000190-2"/>
    </source>
</evidence>
<dbReference type="PIRSF" id="PIRSF000190">
    <property type="entry name" value="Pyd_amn-ph_oxd"/>
    <property type="match status" value="1"/>
</dbReference>
<dbReference type="HAMAP" id="MF_01629">
    <property type="entry name" value="PdxH"/>
    <property type="match status" value="1"/>
</dbReference>
<evidence type="ECO:0000256" key="5">
    <source>
        <dbReference type="ARBA" id="ARBA00023002"/>
    </source>
</evidence>
<keyword evidence="5 7" id="KW-0560">Oxidoreductase</keyword>
<evidence type="ECO:0000256" key="1">
    <source>
        <dbReference type="ARBA" id="ARBA00007301"/>
    </source>
</evidence>
<evidence type="ECO:0000259" key="11">
    <source>
        <dbReference type="Pfam" id="PF10590"/>
    </source>
</evidence>
<feature type="binding site" evidence="7 8">
    <location>
        <begin position="193"/>
        <end position="195"/>
    </location>
    <ligand>
        <name>substrate</name>
    </ligand>
</feature>
<dbReference type="Pfam" id="PF10590">
    <property type="entry name" value="PNP_phzG_C"/>
    <property type="match status" value="1"/>
</dbReference>
<comment type="subunit">
    <text evidence="2 7">Homodimer.</text>
</comment>
<gene>
    <name evidence="7 12" type="primary">pdxH</name>
    <name evidence="12" type="ORF">ESP70_019625</name>
</gene>
<keyword evidence="13" id="KW-1185">Reference proteome</keyword>
<dbReference type="OrthoDB" id="9780392at2"/>
<feature type="binding site" evidence="8">
    <location>
        <begin position="10"/>
        <end position="13"/>
    </location>
    <ligand>
        <name>substrate</name>
    </ligand>
</feature>
<dbReference type="FunFam" id="2.30.110.10:FF:000020">
    <property type="entry name" value="PNPO isoform 11"/>
    <property type="match status" value="1"/>
</dbReference>
<comment type="pathway">
    <text evidence="7">Cofactor metabolism; pyridoxal 5'-phosphate salvage; pyridoxal 5'-phosphate from pyridoxamine 5'-phosphate: step 1/1.</text>
</comment>
<organism evidence="12 13">
    <name type="scientific">Aeromicrobium ginsengisoli</name>
    <dbReference type="NCBI Taxonomy" id="363867"/>
    <lineage>
        <taxon>Bacteria</taxon>
        <taxon>Bacillati</taxon>
        <taxon>Actinomycetota</taxon>
        <taxon>Actinomycetes</taxon>
        <taxon>Propionibacteriales</taxon>
        <taxon>Nocardioidaceae</taxon>
        <taxon>Aeromicrobium</taxon>
    </lineage>
</organism>
<evidence type="ECO:0000256" key="7">
    <source>
        <dbReference type="HAMAP-Rule" id="MF_01629"/>
    </source>
</evidence>
<dbReference type="GO" id="GO:0004733">
    <property type="term" value="F:pyridoxamine phosphate oxidase activity"/>
    <property type="evidence" value="ECO:0007669"/>
    <property type="project" value="UniProtKB-UniRule"/>
</dbReference>
<feature type="binding site" evidence="7 9">
    <location>
        <begin position="78"/>
        <end position="79"/>
    </location>
    <ligand>
        <name>FMN</name>
        <dbReference type="ChEBI" id="CHEBI:58210"/>
    </ligand>
</feature>
<feature type="binding site" evidence="7 8">
    <location>
        <position position="125"/>
    </location>
    <ligand>
        <name>substrate</name>
    </ligand>
</feature>